<dbReference type="Gene3D" id="3.40.50.10320">
    <property type="entry name" value="LmbE-like"/>
    <property type="match status" value="1"/>
</dbReference>
<protein>
    <submittedName>
        <fullName evidence="1">GlcNAc-PI de-N-acetylase family protein</fullName>
    </submittedName>
</protein>
<dbReference type="PANTHER" id="PTHR12993:SF27">
    <property type="entry name" value="N-ACETYL-ALPHA-D-GLUCOSAMINYL L-MALATE DEACETYLASE 2-RELATED"/>
    <property type="match status" value="1"/>
</dbReference>
<dbReference type="KEGG" id="sauj:SAI2T2_1004400"/>
<dbReference type="InterPro" id="IPR003737">
    <property type="entry name" value="GlcNAc_PI_deacetylase-related"/>
</dbReference>
<dbReference type="InterPro" id="IPR024078">
    <property type="entry name" value="LmbE-like_dom_sf"/>
</dbReference>
<dbReference type="KEGG" id="sauw:SAI5S5_1004350"/>
<name>A0A7U7EXB6_STAAU</name>
<reference evidence="1 2" key="1">
    <citation type="journal article" date="2012" name="PLoS ONE">
        <title>Short term evolution of a highly transmissible methicillin-resistant Staphylococcus aureus clone (ST228) in a tertiary care hospital.</title>
        <authorList>
            <person name="Vogel V."/>
            <person name="Falquet L."/>
            <person name="Calderon-Copete S.P."/>
            <person name="Basset P."/>
            <person name="Blanc D.S."/>
        </authorList>
    </citation>
    <scope>NUCLEOTIDE SEQUENCE [LARGE SCALE GENOMIC DNA]</scope>
    <source>
        <strain evidence="2">ST228/18412</strain>
    </source>
</reference>
<organism evidence="1 2">
    <name type="scientific">Staphylococcus aureus subsp. aureus ST228</name>
    <dbReference type="NCBI Taxonomy" id="1074919"/>
    <lineage>
        <taxon>Bacteria</taxon>
        <taxon>Bacillati</taxon>
        <taxon>Bacillota</taxon>
        <taxon>Bacilli</taxon>
        <taxon>Bacillales</taxon>
        <taxon>Staphylococcaceae</taxon>
        <taxon>Staphylococcus</taxon>
    </lineage>
</organism>
<gene>
    <name evidence="1" type="ORF">SAI7S6_1004390</name>
</gene>
<dbReference type="Proteomes" id="UP000032744">
    <property type="component" value="Chromosome"/>
</dbReference>
<dbReference type="AlphaFoldDB" id="A0A7U7EXB6"/>
<dbReference type="InterPro" id="IPR023841">
    <property type="entry name" value="BshB2"/>
</dbReference>
<dbReference type="GO" id="GO:0016811">
    <property type="term" value="F:hydrolase activity, acting on carbon-nitrogen (but not peptide) bonds, in linear amides"/>
    <property type="evidence" value="ECO:0007669"/>
    <property type="project" value="TreeGrafter"/>
</dbReference>
<evidence type="ECO:0000313" key="1">
    <source>
        <dbReference type="EMBL" id="CCJ22190.1"/>
    </source>
</evidence>
<dbReference type="EMBL" id="HE579071">
    <property type="protein sequence ID" value="CCJ22190.1"/>
    <property type="molecule type" value="Genomic_DNA"/>
</dbReference>
<dbReference type="KEGG" id="sauy:SAI8T7_1004390"/>
<dbReference type="KEGG" id="sauq:SAI4T8_1004380"/>
<accession>A0A7U7EXB6</accession>
<dbReference type="KEGG" id="sauv:SAI7S6_1004390"/>
<dbReference type="KEGG" id="saux:SAI6T6_1004360"/>
<dbReference type="Pfam" id="PF02585">
    <property type="entry name" value="PIG-L"/>
    <property type="match status" value="1"/>
</dbReference>
<sequence>MQVLITKVNSLQHFKLVSDHLIYRGGINMTDERHVLVIFPHPDDETFSSAGTLASYIQKGIPVTYACLTLGQMGRNLGNPPFATRESLPSIRERELEEACKVIGITDLRKMGLRDKTVEFEPYEHIDGMIKSLIDDTNPSLIISFYPGYAVHPDHEATADAVIRTVERMPKEERPRLTLVAFSNDATEALGEPDIQNDITDFKELKIKAFEAHASQTGPFLKQLASPEIDGKQHSFLTVEPYWTYHFKS</sequence>
<evidence type="ECO:0000313" key="2">
    <source>
        <dbReference type="Proteomes" id="UP000032744"/>
    </source>
</evidence>
<dbReference type="NCBIfam" id="TIGR04000">
    <property type="entry name" value="thiol_BshB2"/>
    <property type="match status" value="1"/>
</dbReference>
<proteinExistence type="predicted"/>
<dbReference type="SUPFAM" id="SSF102588">
    <property type="entry name" value="LmbE-like"/>
    <property type="match status" value="1"/>
</dbReference>
<dbReference type="PANTHER" id="PTHR12993">
    <property type="entry name" value="N-ACETYLGLUCOSAMINYL-PHOSPHATIDYLINOSITOL DE-N-ACETYLASE-RELATED"/>
    <property type="match status" value="1"/>
</dbReference>
<dbReference type="KEGG" id="saut:SAI1T1_2004380"/>
<dbReference type="KEGG" id="sauk:SAI3T3_1004390"/>